<evidence type="ECO:0000313" key="2">
    <source>
        <dbReference type="Proteomes" id="UP000492821"/>
    </source>
</evidence>
<dbReference type="AlphaFoldDB" id="A0A7E4UWJ2"/>
<dbReference type="WBParaSite" id="Pan_g13692.t1">
    <property type="protein sequence ID" value="Pan_g13692.t1"/>
    <property type="gene ID" value="Pan_g13692"/>
</dbReference>
<reference evidence="3" key="2">
    <citation type="submission" date="2020-10" db="UniProtKB">
        <authorList>
            <consortium name="WormBaseParasite"/>
        </authorList>
    </citation>
    <scope>IDENTIFICATION</scope>
</reference>
<feature type="transmembrane region" description="Helical" evidence="1">
    <location>
        <begin position="154"/>
        <end position="174"/>
    </location>
</feature>
<keyword evidence="2" id="KW-1185">Reference proteome</keyword>
<sequence>MSSLIDRFNNANNGGELDLTKFGIFVKREVETVFDLGAAKKTCPNDCLEDCHRGKSNTLVDDADELCEDEVKSVYAFEGMASEPDNSMKESYLSKFGIDNDGVESVYAFEALNETRFHDDVLNINDDVSVDETDNIEHRNGMSVLHQLRTDLKIVDMIVVLATVVFLIGALSLYQAESDFVFVACDVACIFLLGLVYNNLISRRLQDCEKWFNLASTKANVQTAKAVRGNSADEHVTK</sequence>
<evidence type="ECO:0000313" key="3">
    <source>
        <dbReference type="WBParaSite" id="Pan_g13692.t1"/>
    </source>
</evidence>
<name>A0A7E4UWJ2_PANRE</name>
<reference evidence="2" key="1">
    <citation type="journal article" date="2013" name="Genetics">
        <title>The draft genome and transcriptome of Panagrellus redivivus are shaped by the harsh demands of a free-living lifestyle.</title>
        <authorList>
            <person name="Srinivasan J."/>
            <person name="Dillman A.R."/>
            <person name="Macchietto M.G."/>
            <person name="Heikkinen L."/>
            <person name="Lakso M."/>
            <person name="Fracchia K.M."/>
            <person name="Antoshechkin I."/>
            <person name="Mortazavi A."/>
            <person name="Wong G."/>
            <person name="Sternberg P.W."/>
        </authorList>
    </citation>
    <scope>NUCLEOTIDE SEQUENCE [LARGE SCALE GENOMIC DNA]</scope>
    <source>
        <strain evidence="2">MT8872</strain>
    </source>
</reference>
<dbReference type="Proteomes" id="UP000492821">
    <property type="component" value="Unassembled WGS sequence"/>
</dbReference>
<evidence type="ECO:0000256" key="1">
    <source>
        <dbReference type="SAM" id="Phobius"/>
    </source>
</evidence>
<protein>
    <submittedName>
        <fullName evidence="3">Transmembrane protein</fullName>
    </submittedName>
</protein>
<proteinExistence type="predicted"/>
<keyword evidence="1" id="KW-0812">Transmembrane</keyword>
<organism evidence="2 3">
    <name type="scientific">Panagrellus redivivus</name>
    <name type="common">Microworm</name>
    <dbReference type="NCBI Taxonomy" id="6233"/>
    <lineage>
        <taxon>Eukaryota</taxon>
        <taxon>Metazoa</taxon>
        <taxon>Ecdysozoa</taxon>
        <taxon>Nematoda</taxon>
        <taxon>Chromadorea</taxon>
        <taxon>Rhabditida</taxon>
        <taxon>Tylenchina</taxon>
        <taxon>Panagrolaimomorpha</taxon>
        <taxon>Panagrolaimoidea</taxon>
        <taxon>Panagrolaimidae</taxon>
        <taxon>Panagrellus</taxon>
    </lineage>
</organism>
<feature type="transmembrane region" description="Helical" evidence="1">
    <location>
        <begin position="180"/>
        <end position="200"/>
    </location>
</feature>
<keyword evidence="1" id="KW-1133">Transmembrane helix</keyword>
<keyword evidence="1" id="KW-0472">Membrane</keyword>
<accession>A0A7E4UWJ2</accession>